<dbReference type="OrthoDB" id="273141at2759"/>
<dbReference type="EMBL" id="QEAM01000015">
    <property type="protein sequence ID" value="TPX50601.1"/>
    <property type="molecule type" value="Genomic_DNA"/>
</dbReference>
<feature type="domain" description="NF-kappa-B-activating protein C-terminal" evidence="3">
    <location>
        <begin position="266"/>
        <end position="361"/>
    </location>
</feature>
<keyword evidence="6" id="KW-1185">Reference proteome</keyword>
<dbReference type="PANTHER" id="PTHR13087:SF0">
    <property type="entry name" value="NFKB ACTIVATING PROTEIN LIKE"/>
    <property type="match status" value="1"/>
</dbReference>
<organism evidence="5 7">
    <name type="scientific">Synchytrium endobioticum</name>
    <dbReference type="NCBI Taxonomy" id="286115"/>
    <lineage>
        <taxon>Eukaryota</taxon>
        <taxon>Fungi</taxon>
        <taxon>Fungi incertae sedis</taxon>
        <taxon>Chytridiomycota</taxon>
        <taxon>Chytridiomycota incertae sedis</taxon>
        <taxon>Chytridiomycetes</taxon>
        <taxon>Synchytriales</taxon>
        <taxon>Synchytriaceae</taxon>
        <taxon>Synchytrium</taxon>
    </lineage>
</organism>
<feature type="compositionally biased region" description="Basic and acidic residues" evidence="2">
    <location>
        <begin position="1"/>
        <end position="31"/>
    </location>
</feature>
<dbReference type="GO" id="GO:0003682">
    <property type="term" value="F:chromatin binding"/>
    <property type="evidence" value="ECO:0007669"/>
    <property type="project" value="InterPro"/>
</dbReference>
<evidence type="ECO:0000313" key="4">
    <source>
        <dbReference type="EMBL" id="TPX32097.1"/>
    </source>
</evidence>
<dbReference type="VEuPathDB" id="FungiDB:SeMB42_g07652"/>
<feature type="compositionally biased region" description="Basic and acidic residues" evidence="2">
    <location>
        <begin position="132"/>
        <end position="145"/>
    </location>
</feature>
<evidence type="ECO:0000256" key="1">
    <source>
        <dbReference type="ARBA" id="ARBA00009313"/>
    </source>
</evidence>
<dbReference type="STRING" id="286115.A0A507DGS6"/>
<dbReference type="AlphaFoldDB" id="A0A507DGS6"/>
<dbReference type="InterPro" id="IPR040466">
    <property type="entry name" value="NKAP"/>
</dbReference>
<proteinExistence type="inferred from homology"/>
<gene>
    <name evidence="5" type="ORF">SeLEV6574_g00789</name>
    <name evidence="4" type="ORF">SeMB42_g07652</name>
</gene>
<feature type="compositionally biased region" description="Basic residues" evidence="2">
    <location>
        <begin position="146"/>
        <end position="171"/>
    </location>
</feature>
<feature type="compositionally biased region" description="Basic and acidic residues" evidence="2">
    <location>
        <begin position="43"/>
        <end position="96"/>
    </location>
</feature>
<name>A0A507DGS6_9FUNG</name>
<evidence type="ECO:0000313" key="7">
    <source>
        <dbReference type="Proteomes" id="UP000320475"/>
    </source>
</evidence>
<dbReference type="GO" id="GO:0005634">
    <property type="term" value="C:nucleus"/>
    <property type="evidence" value="ECO:0007669"/>
    <property type="project" value="TreeGrafter"/>
</dbReference>
<accession>A0A507DGS6</accession>
<evidence type="ECO:0000259" key="3">
    <source>
        <dbReference type="Pfam" id="PF06047"/>
    </source>
</evidence>
<evidence type="ECO:0000256" key="2">
    <source>
        <dbReference type="SAM" id="MobiDB-lite"/>
    </source>
</evidence>
<feature type="compositionally biased region" description="Low complexity" evidence="2">
    <location>
        <begin position="203"/>
        <end position="212"/>
    </location>
</feature>
<evidence type="ECO:0000313" key="5">
    <source>
        <dbReference type="EMBL" id="TPX50601.1"/>
    </source>
</evidence>
<dbReference type="Proteomes" id="UP000317494">
    <property type="component" value="Unassembled WGS sequence"/>
</dbReference>
<dbReference type="GO" id="GO:0010468">
    <property type="term" value="P:regulation of gene expression"/>
    <property type="evidence" value="ECO:0007669"/>
    <property type="project" value="TreeGrafter"/>
</dbReference>
<dbReference type="EMBL" id="QEAN01000582">
    <property type="protein sequence ID" value="TPX32097.1"/>
    <property type="molecule type" value="Genomic_DNA"/>
</dbReference>
<dbReference type="PANTHER" id="PTHR13087">
    <property type="entry name" value="NF-KAPPA B ACTIVATING PROTEIN"/>
    <property type="match status" value="1"/>
</dbReference>
<evidence type="ECO:0000313" key="6">
    <source>
        <dbReference type="Proteomes" id="UP000317494"/>
    </source>
</evidence>
<comment type="similarity">
    <text evidence="1">Belongs to the NKAP family.</text>
</comment>
<comment type="caution">
    <text evidence="5">The sequence shown here is derived from an EMBL/GenBank/DDBJ whole genome shotgun (WGS) entry which is preliminary data.</text>
</comment>
<dbReference type="InterPro" id="IPR009269">
    <property type="entry name" value="NKAP_C"/>
</dbReference>
<sequence>MGDSHYAEQDRRGGNSDRNADEARSLWRHSDSQNTNGQRYRRRSESPSHSRGREPRKDDGYGEWHDRRDRDDRRGMETDGEDRNAKFERRRQERRAGAYTIWAPSPPPPSRRRSLSPTTDESRKKSKKSKRSAPDSDAESRDERRRSKKSKKSRKSGKHKKKSSKKSKRSRSVSPDSSDSDVASDRHRRKKRSKASKSRSRSRSVSDVSVDAGHVKRPESASGDDTVQDYWAVAKGSQPQQDDLEVGPLPMPAKSDSNDPHDPAFRALMPGEGSAMAAYVAAGKRIPRRGEVGLQPDEIEGFEKVGFVMSGSRHRRMNAIRMRKENQIITAEEKRALMTFNQEEKMKREAKIIADFKEIVSDKVRRVQQGPAAGPQ</sequence>
<reference evidence="6 7" key="1">
    <citation type="journal article" date="2019" name="Sci. Rep.">
        <title>Comparative genomics of chytrid fungi reveal insights into the obligate biotrophic and pathogenic lifestyle of Synchytrium endobioticum.</title>
        <authorList>
            <person name="van de Vossenberg B.T.L.H."/>
            <person name="Warris S."/>
            <person name="Nguyen H.D.T."/>
            <person name="van Gent-Pelzer M.P.E."/>
            <person name="Joly D.L."/>
            <person name="van de Geest H.C."/>
            <person name="Bonants P.J.M."/>
            <person name="Smith D.S."/>
            <person name="Levesque C.A."/>
            <person name="van der Lee T.A.J."/>
        </authorList>
    </citation>
    <scope>NUCLEOTIDE SEQUENCE [LARGE SCALE GENOMIC DNA]</scope>
    <source>
        <strain evidence="5 7">LEV6574</strain>
        <strain evidence="4 6">MB42</strain>
    </source>
</reference>
<feature type="compositionally biased region" description="Low complexity" evidence="2">
    <location>
        <begin position="172"/>
        <end position="181"/>
    </location>
</feature>
<dbReference type="Proteomes" id="UP000320475">
    <property type="component" value="Unassembled WGS sequence"/>
</dbReference>
<protein>
    <recommendedName>
        <fullName evidence="3">NF-kappa-B-activating protein C-terminal domain-containing protein</fullName>
    </recommendedName>
</protein>
<feature type="compositionally biased region" description="Basic residues" evidence="2">
    <location>
        <begin position="186"/>
        <end position="202"/>
    </location>
</feature>
<feature type="region of interest" description="Disordered" evidence="2">
    <location>
        <begin position="1"/>
        <end position="265"/>
    </location>
</feature>
<dbReference type="Pfam" id="PF06047">
    <property type="entry name" value="Nkap_C"/>
    <property type="match status" value="1"/>
</dbReference>